<dbReference type="RefSeq" id="WP_204912272.1">
    <property type="nucleotide sequence ID" value="NZ_BAAAYR010000001.1"/>
</dbReference>
<dbReference type="EMBL" id="BAAAYR010000001">
    <property type="protein sequence ID" value="GAA3553881.1"/>
    <property type="molecule type" value="Genomic_DNA"/>
</dbReference>
<dbReference type="Pfam" id="PF21986">
    <property type="entry name" value="AH_C"/>
    <property type="match status" value="1"/>
</dbReference>
<gene>
    <name evidence="2" type="ORF">GCM10022197_06260</name>
</gene>
<proteinExistence type="predicted"/>
<reference evidence="3" key="1">
    <citation type="journal article" date="2019" name="Int. J. Syst. Evol. Microbiol.">
        <title>The Global Catalogue of Microorganisms (GCM) 10K type strain sequencing project: providing services to taxonomists for standard genome sequencing and annotation.</title>
        <authorList>
            <consortium name="The Broad Institute Genomics Platform"/>
            <consortium name="The Broad Institute Genome Sequencing Center for Infectious Disease"/>
            <person name="Wu L."/>
            <person name="Ma J."/>
        </authorList>
    </citation>
    <scope>NUCLEOTIDE SEQUENCE [LARGE SCALE GENOMIC DNA]</scope>
    <source>
        <strain evidence="3">JCM 16540</strain>
    </source>
</reference>
<comment type="caution">
    <text evidence="2">The sequence shown here is derived from an EMBL/GenBank/DDBJ whole genome shotgun (WGS) entry which is preliminary data.</text>
</comment>
<dbReference type="InterPro" id="IPR053844">
    <property type="entry name" value="AH_C"/>
</dbReference>
<organism evidence="2 3">
    <name type="scientific">Microlunatus spumicola</name>
    <dbReference type="NCBI Taxonomy" id="81499"/>
    <lineage>
        <taxon>Bacteria</taxon>
        <taxon>Bacillati</taxon>
        <taxon>Actinomycetota</taxon>
        <taxon>Actinomycetes</taxon>
        <taxon>Propionibacteriales</taxon>
        <taxon>Propionibacteriaceae</taxon>
        <taxon>Microlunatus</taxon>
    </lineage>
</organism>
<keyword evidence="3" id="KW-1185">Reference proteome</keyword>
<feature type="domain" description="Allophanate hydrolase C-terminal" evidence="1">
    <location>
        <begin position="14"/>
        <end position="134"/>
    </location>
</feature>
<sequence length="164" mass="16955">MPPPPEPGAAPYADLVVVGAHLSGQPLNGELLGRGATLVGPVSTAAAYRLWALDTVPPKPGLLRVRTGGAPVRGEHWRLPVAALGTLVAGLPGPMTIGAVELDDGRTLPGFLVEASAVHEVRDITAYGGWVAYLDDREVPRPSRSSMRASRAATAASLPWSVGT</sequence>
<protein>
    <recommendedName>
        <fullName evidence="1">Allophanate hydrolase C-terminal domain-containing protein</fullName>
    </recommendedName>
</protein>
<accession>A0ABP6WQV5</accession>
<evidence type="ECO:0000313" key="3">
    <source>
        <dbReference type="Proteomes" id="UP001500767"/>
    </source>
</evidence>
<dbReference type="Gene3D" id="3.10.490.10">
    <property type="entry name" value="Gamma-glutamyl cyclotransferase-like"/>
    <property type="match status" value="1"/>
</dbReference>
<evidence type="ECO:0000313" key="2">
    <source>
        <dbReference type="EMBL" id="GAA3553881.1"/>
    </source>
</evidence>
<evidence type="ECO:0000259" key="1">
    <source>
        <dbReference type="Pfam" id="PF21986"/>
    </source>
</evidence>
<dbReference type="Proteomes" id="UP001500767">
    <property type="component" value="Unassembled WGS sequence"/>
</dbReference>
<name>A0ABP6WQV5_9ACTN</name>